<feature type="transmembrane region" description="Helical" evidence="1">
    <location>
        <begin position="17"/>
        <end position="35"/>
    </location>
</feature>
<dbReference type="Proteomes" id="UP000236500">
    <property type="component" value="Unassembled WGS sequence"/>
</dbReference>
<keyword evidence="1" id="KW-0472">Membrane</keyword>
<organism evidence="2 3">
    <name type="scientific">Listeria newyorkensis</name>
    <dbReference type="NCBI Taxonomy" id="1497681"/>
    <lineage>
        <taxon>Bacteria</taxon>
        <taxon>Bacillati</taxon>
        <taxon>Bacillota</taxon>
        <taxon>Bacilli</taxon>
        <taxon>Bacillales</taxon>
        <taxon>Listeriaceae</taxon>
        <taxon>Listeria</taxon>
    </lineage>
</organism>
<evidence type="ECO:0000313" key="2">
    <source>
        <dbReference type="EMBL" id="PNP95023.1"/>
    </source>
</evidence>
<sequence length="103" mass="11727">MHILNGNHKYSQQATKALLIVFFTTSALILLSIIAMFLLKAWWPLIVIAVTVLGWYLFNTTRKTVPLYDLTEQTDIVVANKDWVAFKKSYPNQVVANGKKTEV</sequence>
<proteinExistence type="predicted"/>
<feature type="transmembrane region" description="Helical" evidence="1">
    <location>
        <begin position="41"/>
        <end position="58"/>
    </location>
</feature>
<evidence type="ECO:0000256" key="1">
    <source>
        <dbReference type="SAM" id="Phobius"/>
    </source>
</evidence>
<keyword evidence="1" id="KW-0812">Transmembrane</keyword>
<dbReference type="RefSeq" id="WP_036090846.1">
    <property type="nucleotide sequence ID" value="NZ_BJEY01000002.1"/>
</dbReference>
<name>A0ABX4XRA7_9LIST</name>
<reference evidence="2 3" key="1">
    <citation type="submission" date="2016-11" db="EMBL/GenBank/DDBJ databases">
        <title>Whole Genome Sequence of Listeria newyorkensis.</title>
        <authorList>
            <person name="Frink S."/>
            <person name="Morales C."/>
            <person name="Kiang D."/>
        </authorList>
    </citation>
    <scope>NUCLEOTIDE SEQUENCE [LARGE SCALE GENOMIC DNA]</scope>
    <source>
        <strain evidence="2 3">F1604011-044</strain>
    </source>
</reference>
<evidence type="ECO:0000313" key="3">
    <source>
        <dbReference type="Proteomes" id="UP000236500"/>
    </source>
</evidence>
<dbReference type="EMBL" id="MPDH01000001">
    <property type="protein sequence ID" value="PNP95023.1"/>
    <property type="molecule type" value="Genomic_DNA"/>
</dbReference>
<comment type="caution">
    <text evidence="2">The sequence shown here is derived from an EMBL/GenBank/DDBJ whole genome shotgun (WGS) entry which is preliminary data.</text>
</comment>
<protein>
    <submittedName>
        <fullName evidence="2">Uncharacterized protein</fullName>
    </submittedName>
</protein>
<keyword evidence="1" id="KW-1133">Transmembrane helix</keyword>
<gene>
    <name evidence="2" type="ORF">BMT55_01355</name>
</gene>
<accession>A0ABX4XRA7</accession>
<keyword evidence="3" id="KW-1185">Reference proteome</keyword>